<dbReference type="EMBL" id="JARAOO010000002">
    <property type="protein sequence ID" value="KAJ7980337.1"/>
    <property type="molecule type" value="Genomic_DNA"/>
</dbReference>
<dbReference type="PANTHER" id="PTHR34366:SF2">
    <property type="entry name" value="OS07G0289901 PROTEIN"/>
    <property type="match status" value="1"/>
</dbReference>
<evidence type="ECO:0000313" key="4">
    <source>
        <dbReference type="Proteomes" id="UP001163823"/>
    </source>
</evidence>
<accession>A0AAD7QF21</accession>
<feature type="domain" description="DUF7731" evidence="2">
    <location>
        <begin position="77"/>
        <end position="176"/>
    </location>
</feature>
<gene>
    <name evidence="3" type="ORF">O6P43_003624</name>
</gene>
<comment type="caution">
    <text evidence="3">The sequence shown here is derived from an EMBL/GenBank/DDBJ whole genome shotgun (WGS) entry which is preliminary data.</text>
</comment>
<organism evidence="3 4">
    <name type="scientific">Quillaja saponaria</name>
    <name type="common">Soap bark tree</name>
    <dbReference type="NCBI Taxonomy" id="32244"/>
    <lineage>
        <taxon>Eukaryota</taxon>
        <taxon>Viridiplantae</taxon>
        <taxon>Streptophyta</taxon>
        <taxon>Embryophyta</taxon>
        <taxon>Tracheophyta</taxon>
        <taxon>Spermatophyta</taxon>
        <taxon>Magnoliopsida</taxon>
        <taxon>eudicotyledons</taxon>
        <taxon>Gunneridae</taxon>
        <taxon>Pentapetalae</taxon>
        <taxon>rosids</taxon>
        <taxon>fabids</taxon>
        <taxon>Fabales</taxon>
        <taxon>Quillajaceae</taxon>
        <taxon>Quillaja</taxon>
    </lineage>
</organism>
<protein>
    <submittedName>
        <fullName evidence="3">Glycine-rich protein family</fullName>
    </submittedName>
</protein>
<keyword evidence="1" id="KW-0812">Transmembrane</keyword>
<evidence type="ECO:0000256" key="1">
    <source>
        <dbReference type="SAM" id="Phobius"/>
    </source>
</evidence>
<dbReference type="InterPro" id="IPR056633">
    <property type="entry name" value="DUF7731"/>
</dbReference>
<dbReference type="PANTHER" id="PTHR34366">
    <property type="entry name" value="OS07G0289901 PROTEIN-RELATED"/>
    <property type="match status" value="1"/>
</dbReference>
<proteinExistence type="predicted"/>
<dbReference type="KEGG" id="qsa:O6P43_003624"/>
<keyword evidence="4" id="KW-1185">Reference proteome</keyword>
<dbReference type="Pfam" id="PF24865">
    <property type="entry name" value="DUF7731"/>
    <property type="match status" value="1"/>
</dbReference>
<evidence type="ECO:0000259" key="2">
    <source>
        <dbReference type="Pfam" id="PF24865"/>
    </source>
</evidence>
<evidence type="ECO:0000313" key="3">
    <source>
        <dbReference type="EMBL" id="KAJ7980337.1"/>
    </source>
</evidence>
<dbReference type="AlphaFoldDB" id="A0AAD7QF21"/>
<keyword evidence="1" id="KW-1133">Transmembrane helix</keyword>
<reference evidence="3" key="1">
    <citation type="journal article" date="2023" name="Science">
        <title>Elucidation of the pathway for biosynthesis of saponin adjuvants from the soapbark tree.</title>
        <authorList>
            <person name="Reed J."/>
            <person name="Orme A."/>
            <person name="El-Demerdash A."/>
            <person name="Owen C."/>
            <person name="Martin L.B.B."/>
            <person name="Misra R.C."/>
            <person name="Kikuchi S."/>
            <person name="Rejzek M."/>
            <person name="Martin A.C."/>
            <person name="Harkess A."/>
            <person name="Leebens-Mack J."/>
            <person name="Louveau T."/>
            <person name="Stephenson M.J."/>
            <person name="Osbourn A."/>
        </authorList>
    </citation>
    <scope>NUCLEOTIDE SEQUENCE</scope>
    <source>
        <strain evidence="3">S10</strain>
    </source>
</reference>
<name>A0AAD7QF21_QUISA</name>
<sequence>MALQIITTNKLWILALTLLYLSLFWNYIGKAEEDVPQTGVTGAEEEYVPQKDVTGAAGASGAAGATGATATGTWDDPAQVVAKALLCFHDKYIYSSCEESHRLKETGNMDVPPEKADDYCEGPCLTETNLVLGCIDNIFSHFLFYNKATIQDVRETIQAACGYGPERGNFNVAEHIKTDENNAWRLEKLCNKYP</sequence>
<feature type="transmembrane region" description="Helical" evidence="1">
    <location>
        <begin position="12"/>
        <end position="28"/>
    </location>
</feature>
<dbReference type="Proteomes" id="UP001163823">
    <property type="component" value="Chromosome 2"/>
</dbReference>
<keyword evidence="1" id="KW-0472">Membrane</keyword>